<dbReference type="AlphaFoldDB" id="A0A395JIG1"/>
<comment type="caution">
    <text evidence="2">The sequence shown here is derived from an EMBL/GenBank/DDBJ whole genome shotgun (WGS) entry which is preliminary data.</text>
</comment>
<keyword evidence="1" id="KW-0732">Signal</keyword>
<sequence length="68" mass="7070">MNFKLPSLSKPAANVLMSMAILSFATHAIGAANSSDLSNPGISYIDAATNTQANFSSAAKLQCLHTSR</sequence>
<name>A0A395JIG1_9GAMM</name>
<proteinExistence type="predicted"/>
<dbReference type="InParanoid" id="A0A395JIG1"/>
<evidence type="ECO:0000313" key="2">
    <source>
        <dbReference type="EMBL" id="RBP49920.1"/>
    </source>
</evidence>
<accession>A0A395JIG1</accession>
<reference evidence="2 3" key="1">
    <citation type="submission" date="2018-06" db="EMBL/GenBank/DDBJ databases">
        <title>Genomic Encyclopedia of Type Strains, Phase IV (KMG-IV): sequencing the most valuable type-strain genomes for metagenomic binning, comparative biology and taxonomic classification.</title>
        <authorList>
            <person name="Goeker M."/>
        </authorList>
    </citation>
    <scope>NUCLEOTIDE SEQUENCE [LARGE SCALE GENOMIC DNA]</scope>
    <source>
        <strain evidence="2 3">DSM 24032</strain>
    </source>
</reference>
<dbReference type="Proteomes" id="UP000253083">
    <property type="component" value="Unassembled WGS sequence"/>
</dbReference>
<feature type="chain" id="PRO_5017338727" evidence="1">
    <location>
        <begin position="29"/>
        <end position="68"/>
    </location>
</feature>
<feature type="signal peptide" evidence="1">
    <location>
        <begin position="1"/>
        <end position="28"/>
    </location>
</feature>
<protein>
    <submittedName>
        <fullName evidence="2">Uncharacterized protein</fullName>
    </submittedName>
</protein>
<evidence type="ECO:0000313" key="3">
    <source>
        <dbReference type="Proteomes" id="UP000253083"/>
    </source>
</evidence>
<organism evidence="2 3">
    <name type="scientific">Arenicella xantha</name>
    <dbReference type="NCBI Taxonomy" id="644221"/>
    <lineage>
        <taxon>Bacteria</taxon>
        <taxon>Pseudomonadati</taxon>
        <taxon>Pseudomonadota</taxon>
        <taxon>Gammaproteobacteria</taxon>
        <taxon>Arenicellales</taxon>
        <taxon>Arenicellaceae</taxon>
        <taxon>Arenicella</taxon>
    </lineage>
</organism>
<gene>
    <name evidence="2" type="ORF">DFR28_103352</name>
</gene>
<dbReference type="RefSeq" id="WP_113954904.1">
    <property type="nucleotide sequence ID" value="NZ_QNRT01000003.1"/>
</dbReference>
<keyword evidence="3" id="KW-1185">Reference proteome</keyword>
<dbReference type="EMBL" id="QNRT01000003">
    <property type="protein sequence ID" value="RBP49920.1"/>
    <property type="molecule type" value="Genomic_DNA"/>
</dbReference>
<evidence type="ECO:0000256" key="1">
    <source>
        <dbReference type="SAM" id="SignalP"/>
    </source>
</evidence>